<dbReference type="STRING" id="33978.A6M13_08790"/>
<reference evidence="9 10" key="1">
    <citation type="submission" date="2016-07" db="EMBL/GenBank/DDBJ databases">
        <title>Caryophanon tenue genome sequencing.</title>
        <authorList>
            <person name="Verma A."/>
            <person name="Pal Y."/>
            <person name="Krishnamurthi S."/>
        </authorList>
    </citation>
    <scope>NUCLEOTIDE SEQUENCE [LARGE SCALE GENOMIC DNA]</scope>
    <source>
        <strain evidence="9 10">DSM 14152</strain>
    </source>
</reference>
<feature type="transmembrane region" description="Helical" evidence="8">
    <location>
        <begin position="221"/>
        <end position="245"/>
    </location>
</feature>
<dbReference type="Pfam" id="PF03023">
    <property type="entry name" value="MurJ"/>
    <property type="match status" value="1"/>
</dbReference>
<dbReference type="PRINTS" id="PR01806">
    <property type="entry name" value="VIRFACTRMVIN"/>
</dbReference>
<proteinExistence type="predicted"/>
<comment type="subcellular location">
    <subcellularLocation>
        <location evidence="1">Cell membrane</location>
        <topology evidence="1">Multi-pass membrane protein</topology>
    </subcellularLocation>
</comment>
<name>A0A1C0YJP4_9BACL</name>
<evidence type="ECO:0000256" key="4">
    <source>
        <dbReference type="ARBA" id="ARBA00022960"/>
    </source>
</evidence>
<feature type="transmembrane region" description="Helical" evidence="8">
    <location>
        <begin position="340"/>
        <end position="362"/>
    </location>
</feature>
<sequence>MNKFLKIVGAVAVINIIARLFGFFREMVIGFQYGSSHVADSIFTAYLLPNFLYLVVGGAFTTAVISIYNRKQTNQAEFVKQSFTIVVVSLTVMTVAIMAFTEPLMHLFEIDEKGPEAFDLAVSLFYWMMPSSILLALASWYSGMLNIHDRFHLSSFAILLYNVLFLVIAVGLSFIIGPVAYGISALFSALVMVYYVAKGYRKLDSHPVGISFTRNQSTRDLWLMVWPVMIGGAAIQIYAMLQRFFAGPLGEGAISAVNYASKLTQFPQAILITAVTTVIYPILSKKEAEDDGESIKLLYSKGLYYLTLLLVPVSIFAYFYDKNLIQVIFEYGEFDAYSTSITVPVFEILVLSMLFLALNTYITRFYYAKGDSAAPVVFSIVNVFIINIAIMYFFTDEYGATAIAWATLISSITNTIMLVVYGKIKYNLALVVPETKKQWLRPWIPFLIVGVITYLSSEYLTFDYKWVTFIVGVTIFTVVTLVVFHLFGIKEVSTSLTKLRKRFSKRS</sequence>
<keyword evidence="3 8" id="KW-0812">Transmembrane</keyword>
<dbReference type="InterPro" id="IPR004268">
    <property type="entry name" value="MurJ"/>
</dbReference>
<dbReference type="GO" id="GO:0005886">
    <property type="term" value="C:plasma membrane"/>
    <property type="evidence" value="ECO:0007669"/>
    <property type="project" value="UniProtKB-SubCell"/>
</dbReference>
<protein>
    <submittedName>
        <fullName evidence="9">Murein biosynthesis protein MurJ</fullName>
    </submittedName>
</protein>
<gene>
    <name evidence="9" type="ORF">A6M13_08790</name>
</gene>
<feature type="transmembrane region" description="Helical" evidence="8">
    <location>
        <begin position="265"/>
        <end position="283"/>
    </location>
</feature>
<keyword evidence="4" id="KW-0133">Cell shape</keyword>
<evidence type="ECO:0000313" key="9">
    <source>
        <dbReference type="EMBL" id="OCS87405.1"/>
    </source>
</evidence>
<dbReference type="EMBL" id="MASJ01000003">
    <property type="protein sequence ID" value="OCS87405.1"/>
    <property type="molecule type" value="Genomic_DNA"/>
</dbReference>
<evidence type="ECO:0000256" key="8">
    <source>
        <dbReference type="SAM" id="Phobius"/>
    </source>
</evidence>
<dbReference type="InterPro" id="IPR051050">
    <property type="entry name" value="Lipid_II_flippase_MurJ/MviN"/>
</dbReference>
<feature type="transmembrane region" description="Helical" evidence="8">
    <location>
        <begin position="303"/>
        <end position="320"/>
    </location>
</feature>
<evidence type="ECO:0000256" key="5">
    <source>
        <dbReference type="ARBA" id="ARBA00022984"/>
    </source>
</evidence>
<feature type="transmembrane region" description="Helical" evidence="8">
    <location>
        <begin position="443"/>
        <end position="460"/>
    </location>
</feature>
<feature type="transmembrane region" description="Helical" evidence="8">
    <location>
        <begin position="120"/>
        <end position="141"/>
    </location>
</feature>
<dbReference type="PANTHER" id="PTHR47019:SF1">
    <property type="entry name" value="LIPID II FLIPPASE MURJ"/>
    <property type="match status" value="1"/>
</dbReference>
<accession>A0A1C0YJP4</accession>
<keyword evidence="10" id="KW-1185">Reference proteome</keyword>
<dbReference type="AlphaFoldDB" id="A0A1C0YJP4"/>
<keyword evidence="5" id="KW-0573">Peptidoglycan synthesis</keyword>
<dbReference type="GO" id="GO:0015648">
    <property type="term" value="F:lipid-linked peptidoglycan transporter activity"/>
    <property type="evidence" value="ECO:0007669"/>
    <property type="project" value="TreeGrafter"/>
</dbReference>
<feature type="transmembrane region" description="Helical" evidence="8">
    <location>
        <begin position="400"/>
        <end position="422"/>
    </location>
</feature>
<evidence type="ECO:0000256" key="1">
    <source>
        <dbReference type="ARBA" id="ARBA00004651"/>
    </source>
</evidence>
<dbReference type="GO" id="GO:0034204">
    <property type="term" value="P:lipid translocation"/>
    <property type="evidence" value="ECO:0007669"/>
    <property type="project" value="TreeGrafter"/>
</dbReference>
<dbReference type="RefSeq" id="WP_066542877.1">
    <property type="nucleotide sequence ID" value="NZ_MASJ01000003.1"/>
</dbReference>
<comment type="caution">
    <text evidence="9">The sequence shown here is derived from an EMBL/GenBank/DDBJ whole genome shotgun (WGS) entry which is preliminary data.</text>
</comment>
<dbReference type="OrthoDB" id="9804143at2"/>
<keyword evidence="6 8" id="KW-1133">Transmembrane helix</keyword>
<organism evidence="9 10">
    <name type="scientific">Caryophanon tenue</name>
    <dbReference type="NCBI Taxonomy" id="33978"/>
    <lineage>
        <taxon>Bacteria</taxon>
        <taxon>Bacillati</taxon>
        <taxon>Bacillota</taxon>
        <taxon>Bacilli</taxon>
        <taxon>Bacillales</taxon>
        <taxon>Caryophanaceae</taxon>
        <taxon>Caryophanon</taxon>
    </lineage>
</organism>
<evidence type="ECO:0000256" key="3">
    <source>
        <dbReference type="ARBA" id="ARBA00022692"/>
    </source>
</evidence>
<feature type="transmembrane region" description="Helical" evidence="8">
    <location>
        <begin position="51"/>
        <end position="69"/>
    </location>
</feature>
<feature type="transmembrane region" description="Helical" evidence="8">
    <location>
        <begin position="7"/>
        <end position="31"/>
    </location>
</feature>
<dbReference type="GO" id="GO:0008360">
    <property type="term" value="P:regulation of cell shape"/>
    <property type="evidence" value="ECO:0007669"/>
    <property type="project" value="UniProtKB-KW"/>
</dbReference>
<feature type="transmembrane region" description="Helical" evidence="8">
    <location>
        <begin position="81"/>
        <end position="100"/>
    </location>
</feature>
<keyword evidence="2" id="KW-1003">Cell membrane</keyword>
<feature type="transmembrane region" description="Helical" evidence="8">
    <location>
        <begin position="466"/>
        <end position="489"/>
    </location>
</feature>
<dbReference type="Proteomes" id="UP000093199">
    <property type="component" value="Unassembled WGS sequence"/>
</dbReference>
<evidence type="ECO:0000256" key="2">
    <source>
        <dbReference type="ARBA" id="ARBA00022475"/>
    </source>
</evidence>
<evidence type="ECO:0000256" key="7">
    <source>
        <dbReference type="ARBA" id="ARBA00023136"/>
    </source>
</evidence>
<feature type="transmembrane region" description="Helical" evidence="8">
    <location>
        <begin position="181"/>
        <end position="200"/>
    </location>
</feature>
<dbReference type="PANTHER" id="PTHR47019">
    <property type="entry name" value="LIPID II FLIPPASE MURJ"/>
    <property type="match status" value="1"/>
</dbReference>
<evidence type="ECO:0000256" key="6">
    <source>
        <dbReference type="ARBA" id="ARBA00022989"/>
    </source>
</evidence>
<dbReference type="GO" id="GO:0009252">
    <property type="term" value="P:peptidoglycan biosynthetic process"/>
    <property type="evidence" value="ECO:0007669"/>
    <property type="project" value="UniProtKB-KW"/>
</dbReference>
<feature type="transmembrane region" description="Helical" evidence="8">
    <location>
        <begin position="374"/>
        <end position="394"/>
    </location>
</feature>
<keyword evidence="7 8" id="KW-0472">Membrane</keyword>
<feature type="transmembrane region" description="Helical" evidence="8">
    <location>
        <begin position="153"/>
        <end position="175"/>
    </location>
</feature>
<evidence type="ECO:0000313" key="10">
    <source>
        <dbReference type="Proteomes" id="UP000093199"/>
    </source>
</evidence>